<evidence type="ECO:0000313" key="2">
    <source>
        <dbReference type="EMBL" id="GEO23322.1"/>
    </source>
</evidence>
<dbReference type="EMBL" id="BJYV01000022">
    <property type="protein sequence ID" value="GEO23322.1"/>
    <property type="molecule type" value="Genomic_DNA"/>
</dbReference>
<organism evidence="2 3">
    <name type="scientific">Cyclobacterium qasimii</name>
    <dbReference type="NCBI Taxonomy" id="1350429"/>
    <lineage>
        <taxon>Bacteria</taxon>
        <taxon>Pseudomonadati</taxon>
        <taxon>Bacteroidota</taxon>
        <taxon>Cytophagia</taxon>
        <taxon>Cytophagales</taxon>
        <taxon>Cyclobacteriaceae</taxon>
        <taxon>Cyclobacterium</taxon>
    </lineage>
</organism>
<reference evidence="2 3" key="1">
    <citation type="submission" date="2019-07" db="EMBL/GenBank/DDBJ databases">
        <title>Whole genome shotgun sequence of Cyclobacterium qasimii NBRC 106168.</title>
        <authorList>
            <person name="Hosoyama A."/>
            <person name="Uohara A."/>
            <person name="Ohji S."/>
            <person name="Ichikawa N."/>
        </authorList>
    </citation>
    <scope>NUCLEOTIDE SEQUENCE [LARGE SCALE GENOMIC DNA]</scope>
    <source>
        <strain evidence="2 3">NBRC 106168</strain>
    </source>
</reference>
<sequence>MIMRTLVSSYLIFILFVFTACTSSETEEPKKTAEEIATALLTGASGSQTWSLENGGSVSKDGSTVTADFSGFEIRFIANNAGKTYTSINSNLLFDTNGNWAFSGANFDKIILSGIQPASNKEISFTKNQEKLRLEFVVPAPQNARVNALAGFYVFDLTIIN</sequence>
<dbReference type="PROSITE" id="PS51257">
    <property type="entry name" value="PROKAR_LIPOPROTEIN"/>
    <property type="match status" value="1"/>
</dbReference>
<feature type="signal peptide" evidence="1">
    <location>
        <begin position="1"/>
        <end position="19"/>
    </location>
</feature>
<comment type="caution">
    <text evidence="2">The sequence shown here is derived from an EMBL/GenBank/DDBJ whole genome shotgun (WGS) entry which is preliminary data.</text>
</comment>
<proteinExistence type="predicted"/>
<keyword evidence="1" id="KW-0732">Signal</keyword>
<gene>
    <name evidence="2" type="ORF">CQA01_38560</name>
</gene>
<name>A0A512CGJ6_9BACT</name>
<dbReference type="Proteomes" id="UP000321301">
    <property type="component" value="Unassembled WGS sequence"/>
</dbReference>
<evidence type="ECO:0008006" key="4">
    <source>
        <dbReference type="Google" id="ProtNLM"/>
    </source>
</evidence>
<dbReference type="AlphaFoldDB" id="A0A512CGJ6"/>
<keyword evidence="3" id="KW-1185">Reference proteome</keyword>
<accession>A0A512CGJ6</accession>
<evidence type="ECO:0000313" key="3">
    <source>
        <dbReference type="Proteomes" id="UP000321301"/>
    </source>
</evidence>
<evidence type="ECO:0000256" key="1">
    <source>
        <dbReference type="SAM" id="SignalP"/>
    </source>
</evidence>
<feature type="chain" id="PRO_5021732724" description="Lipocalin-like domain-containing protein" evidence="1">
    <location>
        <begin position="20"/>
        <end position="161"/>
    </location>
</feature>
<protein>
    <recommendedName>
        <fullName evidence="4">Lipocalin-like domain-containing protein</fullName>
    </recommendedName>
</protein>